<feature type="signal peptide" evidence="1">
    <location>
        <begin position="1"/>
        <end position="27"/>
    </location>
</feature>
<accession>A0A8I0AD66</accession>
<dbReference type="EMBL" id="JACOOT010000004">
    <property type="protein sequence ID" value="MBC5649952.1"/>
    <property type="molecule type" value="Genomic_DNA"/>
</dbReference>
<keyword evidence="3" id="KW-1185">Reference proteome</keyword>
<dbReference type="RefSeq" id="WP_117849431.1">
    <property type="nucleotide sequence ID" value="NZ_JACOOT010000004.1"/>
</dbReference>
<dbReference type="AlphaFoldDB" id="A0A8I0AD66"/>
<comment type="caution">
    <text evidence="2">The sequence shown here is derived from an EMBL/GenBank/DDBJ whole genome shotgun (WGS) entry which is preliminary data.</text>
</comment>
<name>A0A8I0AD66_9FIRM</name>
<evidence type="ECO:0000313" key="2">
    <source>
        <dbReference type="EMBL" id="MBC5649952.1"/>
    </source>
</evidence>
<feature type="chain" id="PRO_5034478110" evidence="1">
    <location>
        <begin position="28"/>
        <end position="240"/>
    </location>
</feature>
<proteinExistence type="predicted"/>
<protein>
    <submittedName>
        <fullName evidence="2">Uncharacterized protein</fullName>
    </submittedName>
</protein>
<reference evidence="2 3" key="1">
    <citation type="submission" date="2020-08" db="EMBL/GenBank/DDBJ databases">
        <title>Genome public.</title>
        <authorList>
            <person name="Liu C."/>
            <person name="Sun Q."/>
        </authorList>
    </citation>
    <scope>NUCLEOTIDE SEQUENCE [LARGE SCALE GENOMIC DNA]</scope>
    <source>
        <strain evidence="2 3">BX17</strain>
    </source>
</reference>
<keyword evidence="1" id="KW-0732">Signal</keyword>
<evidence type="ECO:0000256" key="1">
    <source>
        <dbReference type="SAM" id="SignalP"/>
    </source>
</evidence>
<organism evidence="2 3">
    <name type="scientific">Blautia segnis</name>
    <dbReference type="NCBI Taxonomy" id="2763030"/>
    <lineage>
        <taxon>Bacteria</taxon>
        <taxon>Bacillati</taxon>
        <taxon>Bacillota</taxon>
        <taxon>Clostridia</taxon>
        <taxon>Lachnospirales</taxon>
        <taxon>Lachnospiraceae</taxon>
        <taxon>Blautia</taxon>
    </lineage>
</organism>
<gene>
    <name evidence="2" type="ORF">H8S54_02135</name>
</gene>
<sequence length="240" mass="27162">MKEKFFKGACIAYILLGSVFFPKSAWAEEPLGTMVYHDIKDFGEYYDSESAITYAFIKGTLSSCSDSTNICTVTSDNGKEVDISVENPEDIQKYCGSEVHVWYSKNKQNINKLISCSPETFWKKLIDIEDKQYLIETGKLSADSLTEEEKAFKENTIQINGTLTKYVSFAMVDNFGICSLIFVETADGVTEIFPIDNPCSQCDSVERYRTFEDYIKLYEGMQINADVFKGLNVAYHFGEA</sequence>
<evidence type="ECO:0000313" key="3">
    <source>
        <dbReference type="Proteomes" id="UP000652847"/>
    </source>
</evidence>
<dbReference type="Proteomes" id="UP000652847">
    <property type="component" value="Unassembled WGS sequence"/>
</dbReference>